<organism evidence="2 3">
    <name type="scientific">Coprinellus micaceus</name>
    <name type="common">Glistening ink-cap mushroom</name>
    <name type="synonym">Coprinus micaceus</name>
    <dbReference type="NCBI Taxonomy" id="71717"/>
    <lineage>
        <taxon>Eukaryota</taxon>
        <taxon>Fungi</taxon>
        <taxon>Dikarya</taxon>
        <taxon>Basidiomycota</taxon>
        <taxon>Agaricomycotina</taxon>
        <taxon>Agaricomycetes</taxon>
        <taxon>Agaricomycetidae</taxon>
        <taxon>Agaricales</taxon>
        <taxon>Agaricineae</taxon>
        <taxon>Psathyrellaceae</taxon>
        <taxon>Coprinellus</taxon>
    </lineage>
</organism>
<keyword evidence="1" id="KW-0732">Signal</keyword>
<protein>
    <recommendedName>
        <fullName evidence="4">Secreted protein</fullName>
    </recommendedName>
</protein>
<dbReference type="AlphaFoldDB" id="A0A4Y7SWH2"/>
<keyword evidence="3" id="KW-1185">Reference proteome</keyword>
<name>A0A4Y7SWH2_COPMI</name>
<accession>A0A4Y7SWH2</accession>
<evidence type="ECO:0000256" key="1">
    <source>
        <dbReference type="SAM" id="SignalP"/>
    </source>
</evidence>
<reference evidence="2 3" key="1">
    <citation type="journal article" date="2019" name="Nat. Ecol. Evol.">
        <title>Megaphylogeny resolves global patterns of mushroom evolution.</title>
        <authorList>
            <person name="Varga T."/>
            <person name="Krizsan K."/>
            <person name="Foldi C."/>
            <person name="Dima B."/>
            <person name="Sanchez-Garcia M."/>
            <person name="Sanchez-Ramirez S."/>
            <person name="Szollosi G.J."/>
            <person name="Szarkandi J.G."/>
            <person name="Papp V."/>
            <person name="Albert L."/>
            <person name="Andreopoulos W."/>
            <person name="Angelini C."/>
            <person name="Antonin V."/>
            <person name="Barry K.W."/>
            <person name="Bougher N.L."/>
            <person name="Buchanan P."/>
            <person name="Buyck B."/>
            <person name="Bense V."/>
            <person name="Catcheside P."/>
            <person name="Chovatia M."/>
            <person name="Cooper J."/>
            <person name="Damon W."/>
            <person name="Desjardin D."/>
            <person name="Finy P."/>
            <person name="Geml J."/>
            <person name="Haridas S."/>
            <person name="Hughes K."/>
            <person name="Justo A."/>
            <person name="Karasinski D."/>
            <person name="Kautmanova I."/>
            <person name="Kiss B."/>
            <person name="Kocsube S."/>
            <person name="Kotiranta H."/>
            <person name="LaButti K.M."/>
            <person name="Lechner B.E."/>
            <person name="Liimatainen K."/>
            <person name="Lipzen A."/>
            <person name="Lukacs Z."/>
            <person name="Mihaltcheva S."/>
            <person name="Morgado L.N."/>
            <person name="Niskanen T."/>
            <person name="Noordeloos M.E."/>
            <person name="Ohm R.A."/>
            <person name="Ortiz-Santana B."/>
            <person name="Ovrebo C."/>
            <person name="Racz N."/>
            <person name="Riley R."/>
            <person name="Savchenko A."/>
            <person name="Shiryaev A."/>
            <person name="Soop K."/>
            <person name="Spirin V."/>
            <person name="Szebenyi C."/>
            <person name="Tomsovsky M."/>
            <person name="Tulloss R.E."/>
            <person name="Uehling J."/>
            <person name="Grigoriev I.V."/>
            <person name="Vagvolgyi C."/>
            <person name="Papp T."/>
            <person name="Martin F.M."/>
            <person name="Miettinen O."/>
            <person name="Hibbett D.S."/>
            <person name="Nagy L.G."/>
        </authorList>
    </citation>
    <scope>NUCLEOTIDE SEQUENCE [LARGE SCALE GENOMIC DNA]</scope>
    <source>
        <strain evidence="2 3">FP101781</strain>
    </source>
</reference>
<comment type="caution">
    <text evidence="2">The sequence shown here is derived from an EMBL/GenBank/DDBJ whole genome shotgun (WGS) entry which is preliminary data.</text>
</comment>
<sequence length="81" mass="8961">MSLLLSWAGTLALSSIVANEGRSHCSVQHVISYSCSPSSHRAPASEQGRGTSTLMINMGTIPSRHRLSTDVLRYYLFPRRR</sequence>
<dbReference type="Proteomes" id="UP000298030">
    <property type="component" value="Unassembled WGS sequence"/>
</dbReference>
<gene>
    <name evidence="2" type="ORF">FA13DRAFT_1110003</name>
</gene>
<feature type="signal peptide" evidence="1">
    <location>
        <begin position="1"/>
        <end position="18"/>
    </location>
</feature>
<feature type="chain" id="PRO_5021452670" description="Secreted protein" evidence="1">
    <location>
        <begin position="19"/>
        <end position="81"/>
    </location>
</feature>
<evidence type="ECO:0000313" key="3">
    <source>
        <dbReference type="Proteomes" id="UP000298030"/>
    </source>
</evidence>
<proteinExistence type="predicted"/>
<evidence type="ECO:0008006" key="4">
    <source>
        <dbReference type="Google" id="ProtNLM"/>
    </source>
</evidence>
<evidence type="ECO:0000313" key="2">
    <source>
        <dbReference type="EMBL" id="TEB26061.1"/>
    </source>
</evidence>
<dbReference type="EMBL" id="QPFP01000051">
    <property type="protein sequence ID" value="TEB26061.1"/>
    <property type="molecule type" value="Genomic_DNA"/>
</dbReference>